<dbReference type="AlphaFoldDB" id="A0A6S7BMF6"/>
<evidence type="ECO:0000313" key="2">
    <source>
        <dbReference type="EMBL" id="CAB3796193.1"/>
    </source>
</evidence>
<dbReference type="EMBL" id="CADIKK010000020">
    <property type="protein sequence ID" value="CAB3796193.1"/>
    <property type="molecule type" value="Genomic_DNA"/>
</dbReference>
<accession>A0A6S7BMF6</accession>
<feature type="transmembrane region" description="Helical" evidence="1">
    <location>
        <begin position="6"/>
        <end position="26"/>
    </location>
</feature>
<keyword evidence="1" id="KW-0812">Transmembrane</keyword>
<keyword evidence="1" id="KW-0472">Membrane</keyword>
<protein>
    <submittedName>
        <fullName evidence="2">Uncharacterized protein</fullName>
    </submittedName>
</protein>
<gene>
    <name evidence="2" type="ORF">LMG28614_04316</name>
</gene>
<keyword evidence="3" id="KW-1185">Reference proteome</keyword>
<dbReference type="Proteomes" id="UP000494365">
    <property type="component" value="Unassembled WGS sequence"/>
</dbReference>
<name>A0A6S7BMF6_9BURK</name>
<sequence>MSDSWVGIVMGSFVLVIASTFVAGHYRREHRRRQLLRNLDHYDWWDRTRH</sequence>
<dbReference type="RefSeq" id="WP_175151429.1">
    <property type="nucleotide sequence ID" value="NZ_CADIKK010000020.1"/>
</dbReference>
<evidence type="ECO:0000256" key="1">
    <source>
        <dbReference type="SAM" id="Phobius"/>
    </source>
</evidence>
<keyword evidence="1" id="KW-1133">Transmembrane helix</keyword>
<organism evidence="2 3">
    <name type="scientific">Paraburkholderia ultramafica</name>
    <dbReference type="NCBI Taxonomy" id="1544867"/>
    <lineage>
        <taxon>Bacteria</taxon>
        <taxon>Pseudomonadati</taxon>
        <taxon>Pseudomonadota</taxon>
        <taxon>Betaproteobacteria</taxon>
        <taxon>Burkholderiales</taxon>
        <taxon>Burkholderiaceae</taxon>
        <taxon>Paraburkholderia</taxon>
    </lineage>
</organism>
<proteinExistence type="predicted"/>
<reference evidence="2 3" key="1">
    <citation type="submission" date="2020-04" db="EMBL/GenBank/DDBJ databases">
        <authorList>
            <person name="De Canck E."/>
        </authorList>
    </citation>
    <scope>NUCLEOTIDE SEQUENCE [LARGE SCALE GENOMIC DNA]</scope>
    <source>
        <strain evidence="2 3">LMG 28614</strain>
    </source>
</reference>
<evidence type="ECO:0000313" key="3">
    <source>
        <dbReference type="Proteomes" id="UP000494365"/>
    </source>
</evidence>